<dbReference type="RefSeq" id="WP_143379358.1">
    <property type="nucleotide sequence ID" value="NZ_CP041637.1"/>
</dbReference>
<dbReference type="Proteomes" id="UP000319209">
    <property type="component" value="Chromosome"/>
</dbReference>
<keyword evidence="2" id="KW-0645">Protease</keyword>
<name>A0A516GLP4_9FLAO</name>
<dbReference type="SUPFAM" id="SSF50494">
    <property type="entry name" value="Trypsin-like serine proteases"/>
    <property type="match status" value="1"/>
</dbReference>
<dbReference type="KEGG" id="fop:FNB79_00040"/>
<dbReference type="PANTHER" id="PTHR22939:SF129">
    <property type="entry name" value="SERINE PROTEASE HTRA2, MITOCHONDRIAL"/>
    <property type="match status" value="1"/>
</dbReference>
<dbReference type="PROSITE" id="PS50106">
    <property type="entry name" value="PDZ"/>
    <property type="match status" value="1"/>
</dbReference>
<evidence type="ECO:0000259" key="4">
    <source>
        <dbReference type="PROSITE" id="PS50106"/>
    </source>
</evidence>
<reference evidence="5 6" key="1">
    <citation type="submission" date="2019-07" db="EMBL/GenBank/DDBJ databases">
        <title>Genome sequencing for Formosa sp. PS13.</title>
        <authorList>
            <person name="Park S.-J."/>
        </authorList>
    </citation>
    <scope>NUCLEOTIDE SEQUENCE [LARGE SCALE GENOMIC DNA]</scope>
    <source>
        <strain evidence="5 6">PS13</strain>
    </source>
</reference>
<feature type="domain" description="PDZ" evidence="4">
    <location>
        <begin position="269"/>
        <end position="360"/>
    </location>
</feature>
<dbReference type="Pfam" id="PF13365">
    <property type="entry name" value="Trypsin_2"/>
    <property type="match status" value="1"/>
</dbReference>
<dbReference type="PRINTS" id="PR00834">
    <property type="entry name" value="PROTEASES2C"/>
</dbReference>
<sequence>MKKILTLVVASALGGILTLGAYTMFLEKDDALVITKTESRPSSFIPTANITNANLINNAPDFTTAAENTVHSVVHVKNTSIVSGRMTYQDLFLGRSSARPQVGTGSGVIISPDGYIITNNHVINNSQELTVTLNDNREYSAKIIGSDDKTDIALLKIDTEEDLPYTAFGDSDQVKLGEWVLAVGNPFNLTSTVTAGIISAKSRDLTGDSYQSFIQTDAAVNPGNSGGALVNANGDLIGINTAISSQTGSYIGYSFAVPSNIARKVIEDIMEYGNVQNGILGVNGVALNNAFAEKLNITDTEGFYVDSVEEGSGAEVAGIKKGDIIKKVDQVKITKFANLRGHLNTKRPDDVVNVTVLRDGDLKEISVKLIRNQTFTMPLVGVIKNTEKEDLKKFNLENGVKIIRLNDEYAQYWKQNGISEGTIITAINTQKVNSIDDVQNILKNKSPYEPLQIELINNRGEKERYNFR</sequence>
<dbReference type="Gene3D" id="2.40.10.120">
    <property type="match status" value="1"/>
</dbReference>
<proteinExistence type="inferred from homology"/>
<dbReference type="CDD" id="cd06779">
    <property type="entry name" value="cpPDZ_Deg_HtrA-like"/>
    <property type="match status" value="1"/>
</dbReference>
<dbReference type="GO" id="GO:0006508">
    <property type="term" value="P:proteolysis"/>
    <property type="evidence" value="ECO:0007669"/>
    <property type="project" value="UniProtKB-KW"/>
</dbReference>
<dbReference type="SMART" id="SM00228">
    <property type="entry name" value="PDZ"/>
    <property type="match status" value="1"/>
</dbReference>
<dbReference type="SUPFAM" id="SSF50156">
    <property type="entry name" value="PDZ domain-like"/>
    <property type="match status" value="2"/>
</dbReference>
<dbReference type="Gene3D" id="2.30.42.10">
    <property type="match status" value="2"/>
</dbReference>
<gene>
    <name evidence="5" type="ORF">FNB79_00040</name>
</gene>
<dbReference type="PANTHER" id="PTHR22939">
    <property type="entry name" value="SERINE PROTEASE FAMILY S1C HTRA-RELATED"/>
    <property type="match status" value="1"/>
</dbReference>
<organism evidence="5 6">
    <name type="scientific">Formosa sediminum</name>
    <dbReference type="NCBI Taxonomy" id="2594004"/>
    <lineage>
        <taxon>Bacteria</taxon>
        <taxon>Pseudomonadati</taxon>
        <taxon>Bacteroidota</taxon>
        <taxon>Flavobacteriia</taxon>
        <taxon>Flavobacteriales</taxon>
        <taxon>Flavobacteriaceae</taxon>
        <taxon>Formosa</taxon>
    </lineage>
</organism>
<dbReference type="GO" id="GO:0004252">
    <property type="term" value="F:serine-type endopeptidase activity"/>
    <property type="evidence" value="ECO:0007669"/>
    <property type="project" value="InterPro"/>
</dbReference>
<evidence type="ECO:0000313" key="5">
    <source>
        <dbReference type="EMBL" id="QDO92446.1"/>
    </source>
</evidence>
<dbReference type="InterPro" id="IPR001478">
    <property type="entry name" value="PDZ"/>
</dbReference>
<dbReference type="OrthoDB" id="9758917at2"/>
<evidence type="ECO:0000256" key="3">
    <source>
        <dbReference type="ARBA" id="ARBA00022801"/>
    </source>
</evidence>
<accession>A0A516GLP4</accession>
<dbReference type="AlphaFoldDB" id="A0A516GLP4"/>
<dbReference type="InterPro" id="IPR036034">
    <property type="entry name" value="PDZ_sf"/>
</dbReference>
<keyword evidence="3" id="KW-0378">Hydrolase</keyword>
<dbReference type="InterPro" id="IPR009003">
    <property type="entry name" value="Peptidase_S1_PA"/>
</dbReference>
<evidence type="ECO:0000256" key="1">
    <source>
        <dbReference type="ARBA" id="ARBA00010541"/>
    </source>
</evidence>
<dbReference type="EMBL" id="CP041637">
    <property type="protein sequence ID" value="QDO92446.1"/>
    <property type="molecule type" value="Genomic_DNA"/>
</dbReference>
<dbReference type="InterPro" id="IPR001940">
    <property type="entry name" value="Peptidase_S1C"/>
</dbReference>
<comment type="similarity">
    <text evidence="1">Belongs to the peptidase S1C family.</text>
</comment>
<keyword evidence="6" id="KW-1185">Reference proteome</keyword>
<protein>
    <submittedName>
        <fullName evidence="5">PDZ domain-containing protein</fullName>
    </submittedName>
</protein>
<evidence type="ECO:0000256" key="2">
    <source>
        <dbReference type="ARBA" id="ARBA00022670"/>
    </source>
</evidence>
<evidence type="ECO:0000313" key="6">
    <source>
        <dbReference type="Proteomes" id="UP000319209"/>
    </source>
</evidence>
<dbReference type="Pfam" id="PF13180">
    <property type="entry name" value="PDZ_2"/>
    <property type="match status" value="1"/>
</dbReference>